<dbReference type="SUPFAM" id="SSF46689">
    <property type="entry name" value="Homeodomain-like"/>
    <property type="match status" value="1"/>
</dbReference>
<keyword evidence="1" id="KW-0805">Transcription regulation</keyword>
<dbReference type="InterPro" id="IPR018060">
    <property type="entry name" value="HTH_AraC"/>
</dbReference>
<dbReference type="EMBL" id="JADIKG010000011">
    <property type="protein sequence ID" value="MFK2873321.1"/>
    <property type="molecule type" value="Genomic_DNA"/>
</dbReference>
<dbReference type="InterPro" id="IPR011051">
    <property type="entry name" value="RmlC_Cupin_sf"/>
</dbReference>
<protein>
    <submittedName>
        <fullName evidence="5">Helix-turn-helix transcriptional regulator</fullName>
    </submittedName>
</protein>
<dbReference type="PRINTS" id="PR00032">
    <property type="entry name" value="HTHARAC"/>
</dbReference>
<sequence>MRNTRVIAYEDTPRDVVATGNDYSAGMVLPSHTHKRGQCLYAIAGVLTVTTTQGSWVVPPRRALWIPAGVAHVVYMGGPTSTRSAFIQSDAAAKAGLPEHCTVISVSPLLHALLSEAVDLPAEYTLGSRDDDLMRLLVNEVAGMPTLPLNTPLPQDPRLARLCRALIQSPSLEIDIDAMAHKADMSRRSFTRLFRQQTGMSFSAWRQQACLLAALARLGRGQSVTHVAIELGYSSTSAFTAAFRRTLGAAPSQYLVSDAVDRS</sequence>
<gene>
    <name evidence="5" type="ORF">ISP13_07215</name>
</gene>
<dbReference type="CDD" id="cd06124">
    <property type="entry name" value="cupin_NimR-like_N"/>
    <property type="match status" value="1"/>
</dbReference>
<dbReference type="Pfam" id="PF12833">
    <property type="entry name" value="HTH_18"/>
    <property type="match status" value="1"/>
</dbReference>
<dbReference type="RefSeq" id="WP_284397700.1">
    <property type="nucleotide sequence ID" value="NZ_BSNQ01000003.1"/>
</dbReference>
<dbReference type="Gene3D" id="1.10.10.60">
    <property type="entry name" value="Homeodomain-like"/>
    <property type="match status" value="2"/>
</dbReference>
<organism evidence="5 6">
    <name type="scientific">Dyella lipolytica</name>
    <dbReference type="NCBI Taxonomy" id="1867835"/>
    <lineage>
        <taxon>Bacteria</taxon>
        <taxon>Pseudomonadati</taxon>
        <taxon>Pseudomonadota</taxon>
        <taxon>Gammaproteobacteria</taxon>
        <taxon>Lysobacterales</taxon>
        <taxon>Rhodanobacteraceae</taxon>
        <taxon>Dyella</taxon>
    </lineage>
</organism>
<evidence type="ECO:0000259" key="4">
    <source>
        <dbReference type="PROSITE" id="PS01124"/>
    </source>
</evidence>
<dbReference type="InterPro" id="IPR020449">
    <property type="entry name" value="Tscrpt_reg_AraC-type_HTH"/>
</dbReference>
<evidence type="ECO:0000313" key="5">
    <source>
        <dbReference type="EMBL" id="MFK2873321.1"/>
    </source>
</evidence>
<dbReference type="Proteomes" id="UP001620405">
    <property type="component" value="Unassembled WGS sequence"/>
</dbReference>
<dbReference type="Gene3D" id="2.60.120.10">
    <property type="entry name" value="Jelly Rolls"/>
    <property type="match status" value="1"/>
</dbReference>
<proteinExistence type="predicted"/>
<evidence type="ECO:0000256" key="3">
    <source>
        <dbReference type="ARBA" id="ARBA00023163"/>
    </source>
</evidence>
<comment type="caution">
    <text evidence="5">The sequence shown here is derived from an EMBL/GenBank/DDBJ whole genome shotgun (WGS) entry which is preliminary data.</text>
</comment>
<dbReference type="PANTHER" id="PTHR11019:SF159">
    <property type="entry name" value="TRANSCRIPTIONAL REGULATOR-RELATED"/>
    <property type="match status" value="1"/>
</dbReference>
<dbReference type="PANTHER" id="PTHR11019">
    <property type="entry name" value="HTH-TYPE TRANSCRIPTIONAL REGULATOR NIMR"/>
    <property type="match status" value="1"/>
</dbReference>
<evidence type="ECO:0000313" key="6">
    <source>
        <dbReference type="Proteomes" id="UP001620405"/>
    </source>
</evidence>
<dbReference type="SUPFAM" id="SSF51182">
    <property type="entry name" value="RmlC-like cupins"/>
    <property type="match status" value="1"/>
</dbReference>
<reference evidence="5 6" key="1">
    <citation type="submission" date="2020-10" db="EMBL/GenBank/DDBJ databases">
        <title>Phylogeny of dyella-like bacteria.</title>
        <authorList>
            <person name="Fu J."/>
        </authorList>
    </citation>
    <scope>NUCLEOTIDE SEQUENCE [LARGE SCALE GENOMIC DNA]</scope>
    <source>
        <strain evidence="5 6">DHOB07</strain>
    </source>
</reference>
<name>A0ABW8ITL3_9GAMM</name>
<dbReference type="PROSITE" id="PS01124">
    <property type="entry name" value="HTH_ARAC_FAMILY_2"/>
    <property type="match status" value="1"/>
</dbReference>
<feature type="domain" description="HTH araC/xylS-type" evidence="4">
    <location>
        <begin position="160"/>
        <end position="257"/>
    </location>
</feature>
<accession>A0ABW8ITL3</accession>
<dbReference type="SMART" id="SM00342">
    <property type="entry name" value="HTH_ARAC"/>
    <property type="match status" value="1"/>
</dbReference>
<dbReference type="InterPro" id="IPR009057">
    <property type="entry name" value="Homeodomain-like_sf"/>
</dbReference>
<keyword evidence="3" id="KW-0804">Transcription</keyword>
<evidence type="ECO:0000256" key="2">
    <source>
        <dbReference type="ARBA" id="ARBA00023125"/>
    </source>
</evidence>
<evidence type="ECO:0000256" key="1">
    <source>
        <dbReference type="ARBA" id="ARBA00023015"/>
    </source>
</evidence>
<keyword evidence="6" id="KW-1185">Reference proteome</keyword>
<dbReference type="InterPro" id="IPR014710">
    <property type="entry name" value="RmlC-like_jellyroll"/>
</dbReference>
<keyword evidence="2" id="KW-0238">DNA-binding</keyword>